<dbReference type="InterPro" id="IPR001708">
    <property type="entry name" value="YidC/ALB3/OXA1/COX18"/>
</dbReference>
<dbReference type="PRINTS" id="PR01900">
    <property type="entry name" value="YIDCPROTEIN"/>
</dbReference>
<evidence type="ECO:0000256" key="8">
    <source>
        <dbReference type="ARBA" id="ARBA00022989"/>
    </source>
</evidence>
<evidence type="ECO:0000256" key="6">
    <source>
        <dbReference type="ARBA" id="ARBA00022692"/>
    </source>
</evidence>
<evidence type="ECO:0000256" key="10">
    <source>
        <dbReference type="ARBA" id="ARBA00023186"/>
    </source>
</evidence>
<dbReference type="GO" id="GO:0015031">
    <property type="term" value="P:protein transport"/>
    <property type="evidence" value="ECO:0007669"/>
    <property type="project" value="UniProtKB-KW"/>
</dbReference>
<feature type="domain" description="Membrane insertase YidC/Oxa/ALB C-terminal" evidence="14">
    <location>
        <begin position="327"/>
        <end position="504"/>
    </location>
</feature>
<comment type="subcellular location">
    <subcellularLocation>
        <location evidence="1">Cell inner membrane</location>
        <topology evidence="1">Multi-pass membrane protein</topology>
    </subcellularLocation>
    <subcellularLocation>
        <location evidence="13">Cell membrane</location>
        <topology evidence="13">Multi-pass membrane protein</topology>
    </subcellularLocation>
</comment>
<evidence type="ECO:0000313" key="16">
    <source>
        <dbReference type="EMBL" id="MBA4723770.1"/>
    </source>
</evidence>
<keyword evidence="9 13" id="KW-0472">Membrane</keyword>
<evidence type="ECO:0000259" key="14">
    <source>
        <dbReference type="Pfam" id="PF02096"/>
    </source>
</evidence>
<dbReference type="CDD" id="cd19961">
    <property type="entry name" value="EcYidC-like_peri"/>
    <property type="match status" value="1"/>
</dbReference>
<evidence type="ECO:0000256" key="7">
    <source>
        <dbReference type="ARBA" id="ARBA00022927"/>
    </source>
</evidence>
<feature type="transmembrane region" description="Helical" evidence="13">
    <location>
        <begin position="432"/>
        <end position="449"/>
    </location>
</feature>
<keyword evidence="8 13" id="KW-1133">Transmembrane helix</keyword>
<dbReference type="CDD" id="cd20070">
    <property type="entry name" value="5TM_YidC_Alb3"/>
    <property type="match status" value="1"/>
</dbReference>
<gene>
    <name evidence="13 16" type="primary">yidC</name>
    <name evidence="16" type="ORF">H2021_00990</name>
</gene>
<feature type="transmembrane region" description="Helical" evidence="13">
    <location>
        <begin position="390"/>
        <end position="412"/>
    </location>
</feature>
<dbReference type="GO" id="GO:0032977">
    <property type="term" value="F:membrane insertase activity"/>
    <property type="evidence" value="ECO:0007669"/>
    <property type="project" value="InterPro"/>
</dbReference>
<evidence type="ECO:0000313" key="17">
    <source>
        <dbReference type="Proteomes" id="UP000585327"/>
    </source>
</evidence>
<dbReference type="EMBL" id="JACETM010000004">
    <property type="protein sequence ID" value="MBA4723770.1"/>
    <property type="molecule type" value="Genomic_DNA"/>
</dbReference>
<comment type="caution">
    <text evidence="16">The sequence shown here is derived from an EMBL/GenBank/DDBJ whole genome shotgun (WGS) entry which is preliminary data.</text>
</comment>
<protein>
    <recommendedName>
        <fullName evidence="3 13">Membrane protein insertase YidC</fullName>
    </recommendedName>
    <alternativeName>
        <fullName evidence="12 13">Foldase YidC</fullName>
    </alternativeName>
    <alternativeName>
        <fullName evidence="11 13">Membrane integrase YidC</fullName>
    </alternativeName>
    <alternativeName>
        <fullName evidence="13">Membrane protein YidC</fullName>
    </alternativeName>
</protein>
<feature type="transmembrane region" description="Helical" evidence="13">
    <location>
        <begin position="327"/>
        <end position="350"/>
    </location>
</feature>
<evidence type="ECO:0000256" key="9">
    <source>
        <dbReference type="ARBA" id="ARBA00023136"/>
    </source>
</evidence>
<dbReference type="Proteomes" id="UP000585327">
    <property type="component" value="Unassembled WGS sequence"/>
</dbReference>
<dbReference type="GO" id="GO:0005886">
    <property type="term" value="C:plasma membrane"/>
    <property type="evidence" value="ECO:0007669"/>
    <property type="project" value="UniProtKB-SubCell"/>
</dbReference>
<evidence type="ECO:0000259" key="15">
    <source>
        <dbReference type="Pfam" id="PF14849"/>
    </source>
</evidence>
<name>A0A838YJK6_9GAMM</name>
<dbReference type="InterPro" id="IPR028053">
    <property type="entry name" value="Membr_insert_YidC_N"/>
</dbReference>
<evidence type="ECO:0000256" key="5">
    <source>
        <dbReference type="ARBA" id="ARBA00022475"/>
    </source>
</evidence>
<dbReference type="InterPro" id="IPR038221">
    <property type="entry name" value="YidC_periplasmic_sf"/>
</dbReference>
<dbReference type="PRINTS" id="PR00701">
    <property type="entry name" value="60KDINNERMP"/>
</dbReference>
<dbReference type="NCBIfam" id="TIGR03592">
    <property type="entry name" value="yidC_oxa1_cterm"/>
    <property type="match status" value="1"/>
</dbReference>
<keyword evidence="6 13" id="KW-0812">Transmembrane</keyword>
<evidence type="ECO:0000256" key="2">
    <source>
        <dbReference type="ARBA" id="ARBA00010527"/>
    </source>
</evidence>
<keyword evidence="4 13" id="KW-0813">Transport</keyword>
<proteinExistence type="inferred from homology"/>
<dbReference type="Pfam" id="PF02096">
    <property type="entry name" value="60KD_IMP"/>
    <property type="match status" value="1"/>
</dbReference>
<dbReference type="PANTHER" id="PTHR12428:SF65">
    <property type="entry name" value="CYTOCHROME C OXIDASE ASSEMBLY PROTEIN COX18, MITOCHONDRIAL"/>
    <property type="match status" value="1"/>
</dbReference>
<dbReference type="Gene3D" id="2.70.98.90">
    <property type="match status" value="1"/>
</dbReference>
<evidence type="ECO:0000256" key="3">
    <source>
        <dbReference type="ARBA" id="ARBA00015325"/>
    </source>
</evidence>
<dbReference type="InterPro" id="IPR019998">
    <property type="entry name" value="Membr_insert_YidC"/>
</dbReference>
<reference evidence="16 17" key="1">
    <citation type="submission" date="2020-06" db="EMBL/GenBank/DDBJ databases">
        <title>Dysbiosis in marine aquaculture revealed through microbiome analysis: reverse ecology for environmental sustainability.</title>
        <authorList>
            <person name="Haro-Moreno J.M."/>
            <person name="Coutinho F.H."/>
            <person name="Zaragoza-Solas A."/>
            <person name="Picazo A."/>
            <person name="Almagro-Moreno S."/>
            <person name="Lopez-Perez M."/>
        </authorList>
    </citation>
    <scope>NUCLEOTIDE SEQUENCE [LARGE SCALE GENOMIC DNA]</scope>
    <source>
        <strain evidence="16">MCMED-G42</strain>
    </source>
</reference>
<comment type="subunit">
    <text evidence="13">Interacts with the Sec translocase complex via SecD. Specifically interacts with transmembrane segments of nascent integral membrane proteins during membrane integration.</text>
</comment>
<comment type="similarity">
    <text evidence="2 13">Belongs to the OXA1/ALB3/YidC family. Type 1 subfamily.</text>
</comment>
<dbReference type="GO" id="GO:0051205">
    <property type="term" value="P:protein insertion into membrane"/>
    <property type="evidence" value="ECO:0007669"/>
    <property type="project" value="TreeGrafter"/>
</dbReference>
<evidence type="ECO:0000256" key="12">
    <source>
        <dbReference type="ARBA" id="ARBA00033342"/>
    </source>
</evidence>
<evidence type="ECO:0000256" key="11">
    <source>
        <dbReference type="ARBA" id="ARBA00033245"/>
    </source>
</evidence>
<dbReference type="HAMAP" id="MF_01810">
    <property type="entry name" value="YidC_type1"/>
    <property type="match status" value="1"/>
</dbReference>
<evidence type="ECO:0000256" key="13">
    <source>
        <dbReference type="HAMAP-Rule" id="MF_01810"/>
    </source>
</evidence>
<dbReference type="NCBIfam" id="TIGR03593">
    <property type="entry name" value="yidC_nterm"/>
    <property type="match status" value="1"/>
</dbReference>
<dbReference type="InterPro" id="IPR028055">
    <property type="entry name" value="YidC/Oxa/ALB_C"/>
</dbReference>
<evidence type="ECO:0000256" key="4">
    <source>
        <dbReference type="ARBA" id="ARBA00022448"/>
    </source>
</evidence>
<keyword evidence="7 13" id="KW-0653">Protein transport</keyword>
<keyword evidence="10 13" id="KW-0143">Chaperone</keyword>
<accession>A0A838YJK6</accession>
<feature type="domain" description="Membrane insertase YidC N-terminal" evidence="15">
    <location>
        <begin position="55"/>
        <end position="316"/>
    </location>
</feature>
<feature type="transmembrane region" description="Helical" evidence="13">
    <location>
        <begin position="470"/>
        <end position="492"/>
    </location>
</feature>
<dbReference type="PANTHER" id="PTHR12428">
    <property type="entry name" value="OXA1"/>
    <property type="match status" value="1"/>
</dbReference>
<dbReference type="InterPro" id="IPR047196">
    <property type="entry name" value="YidC_ALB_C"/>
</dbReference>
<organism evidence="16 17">
    <name type="scientific">SAR86 cluster bacterium</name>
    <dbReference type="NCBI Taxonomy" id="2030880"/>
    <lineage>
        <taxon>Bacteria</taxon>
        <taxon>Pseudomonadati</taxon>
        <taxon>Pseudomonadota</taxon>
        <taxon>Gammaproteobacteria</taxon>
        <taxon>SAR86 cluster</taxon>
    </lineage>
</organism>
<evidence type="ECO:0000256" key="1">
    <source>
        <dbReference type="ARBA" id="ARBA00004429"/>
    </source>
</evidence>
<sequence>MNIRRFYLAAIFLLSLALFYQYSVERDAVAVGEQLQLAEKAKAKRAELESGLVYLENDLLTLIVRVGDGSIVEARVNKYLVENVEGSLGVRIFGSDATSGFKYYFKSGFTNTPGSYVFDRYVDDGIVLLSEDGVYSKTIKFAESSYEISIIDELVGAASSPGIPYASLYRTNSRSLDMNFEFSSGGLINRSSYEAYALSTNQDPYEADRLRSVDGPVGATSSGGWIAFTQKYFLAALLGSDEYIYGYKIGQGKSGVYSMGYTVEPGDFSTGYVTNHTHRLFLGPKIRKDLVERADNLEQTIEMGWFWFISQPMVWLLDKIHDVVGSWGWSVVVITLLLKLVLWPVTGAGFKSMAGLRKVQPEMKEIQERYANDRQKLGVEMMALYKKHKVNPAGGCLPLLAQMPFFIAFFFGLREMVELRQASFFWLDDLSAPDPLFILPVLFGFVMVLTQKLNPQPPNMDPTQAQVMKVMPVMLSVFFVVFPSSLALYSVVNAGISLGQQKYLYAKYGGSN</sequence>
<comment type="function">
    <text evidence="13">Required for the insertion and/or proper folding and/or complex formation of integral membrane proteins into the membrane. Involved in integration of membrane proteins that insert both dependently and independently of the Sec translocase complex, as well as at least some lipoproteins. Aids folding of multispanning membrane proteins.</text>
</comment>
<dbReference type="Pfam" id="PF14849">
    <property type="entry name" value="YidC_periplas"/>
    <property type="match status" value="1"/>
</dbReference>
<keyword evidence="5 13" id="KW-1003">Cell membrane</keyword>
<dbReference type="AlphaFoldDB" id="A0A838YJK6"/>